<accession>A0ABV0TYL7</accession>
<organism evidence="2 3">
    <name type="scientific">Ilyodon furcidens</name>
    <name type="common">goldbreast splitfin</name>
    <dbReference type="NCBI Taxonomy" id="33524"/>
    <lineage>
        <taxon>Eukaryota</taxon>
        <taxon>Metazoa</taxon>
        <taxon>Chordata</taxon>
        <taxon>Craniata</taxon>
        <taxon>Vertebrata</taxon>
        <taxon>Euteleostomi</taxon>
        <taxon>Actinopterygii</taxon>
        <taxon>Neopterygii</taxon>
        <taxon>Teleostei</taxon>
        <taxon>Neoteleostei</taxon>
        <taxon>Acanthomorphata</taxon>
        <taxon>Ovalentaria</taxon>
        <taxon>Atherinomorphae</taxon>
        <taxon>Cyprinodontiformes</taxon>
        <taxon>Goodeidae</taxon>
        <taxon>Ilyodon</taxon>
    </lineage>
</organism>
<name>A0ABV0TYL7_9TELE</name>
<proteinExistence type="predicted"/>
<evidence type="ECO:0000313" key="3">
    <source>
        <dbReference type="Proteomes" id="UP001482620"/>
    </source>
</evidence>
<comment type="caution">
    <text evidence="2">The sequence shown here is derived from an EMBL/GenBank/DDBJ whole genome shotgun (WGS) entry which is preliminary data.</text>
</comment>
<evidence type="ECO:0000256" key="1">
    <source>
        <dbReference type="SAM" id="MobiDB-lite"/>
    </source>
</evidence>
<feature type="region of interest" description="Disordered" evidence="1">
    <location>
        <begin position="66"/>
        <end position="85"/>
    </location>
</feature>
<reference evidence="2 3" key="1">
    <citation type="submission" date="2021-06" db="EMBL/GenBank/DDBJ databases">
        <authorList>
            <person name="Palmer J.M."/>
        </authorList>
    </citation>
    <scope>NUCLEOTIDE SEQUENCE [LARGE SCALE GENOMIC DNA]</scope>
    <source>
        <strain evidence="3">if_2019</strain>
        <tissue evidence="2">Muscle</tissue>
    </source>
</reference>
<evidence type="ECO:0008006" key="4">
    <source>
        <dbReference type="Google" id="ProtNLM"/>
    </source>
</evidence>
<protein>
    <recommendedName>
        <fullName evidence="4">DET1- and DDB1-associated protein 1</fullName>
    </recommendedName>
</protein>
<feature type="compositionally biased region" description="Basic and acidic residues" evidence="1">
    <location>
        <begin position="66"/>
        <end position="77"/>
    </location>
</feature>
<keyword evidence="3" id="KW-1185">Reference proteome</keyword>
<gene>
    <name evidence="2" type="ORF">ILYODFUR_029150</name>
</gene>
<evidence type="ECO:0000313" key="2">
    <source>
        <dbReference type="EMBL" id="MEQ2238024.1"/>
    </source>
</evidence>
<dbReference type="Proteomes" id="UP001482620">
    <property type="component" value="Unassembled WGS sequence"/>
</dbReference>
<sequence length="85" mass="9684">MSLNFSVRIIDQSCPTNPSPPVLPVPPGTLTPGLFSLHKTPHSNLLTAQEKKRITSVYLQTSMFKKQEEKTETDRGQMRSQRMWN</sequence>
<dbReference type="EMBL" id="JAHRIQ010050447">
    <property type="protein sequence ID" value="MEQ2238024.1"/>
    <property type="molecule type" value="Genomic_DNA"/>
</dbReference>